<evidence type="ECO:0000256" key="1">
    <source>
        <dbReference type="SAM" id="Phobius"/>
    </source>
</evidence>
<dbReference type="OrthoDB" id="2014935at2"/>
<reference evidence="2 3" key="1">
    <citation type="journal article" date="2007" name="Int. J. Syst. Evol. Microbiol.">
        <title>Paenibacillus ginsengarvi sp. nov., isolated from soil from ginseng cultivation.</title>
        <authorList>
            <person name="Yoon M.H."/>
            <person name="Ten L.N."/>
            <person name="Im W.T."/>
        </authorList>
    </citation>
    <scope>NUCLEOTIDE SEQUENCE [LARGE SCALE GENOMIC DNA]</scope>
    <source>
        <strain evidence="2 3">KCTC 13059</strain>
    </source>
</reference>
<organism evidence="2 3">
    <name type="scientific">Paenibacillus ginsengarvi</name>
    <dbReference type="NCBI Taxonomy" id="400777"/>
    <lineage>
        <taxon>Bacteria</taxon>
        <taxon>Bacillati</taxon>
        <taxon>Bacillota</taxon>
        <taxon>Bacilli</taxon>
        <taxon>Bacillales</taxon>
        <taxon>Paenibacillaceae</taxon>
        <taxon>Paenibacillus</taxon>
    </lineage>
</organism>
<keyword evidence="1" id="KW-1133">Transmembrane helix</keyword>
<feature type="transmembrane region" description="Helical" evidence="1">
    <location>
        <begin position="341"/>
        <end position="363"/>
    </location>
</feature>
<proteinExistence type="predicted"/>
<dbReference type="AlphaFoldDB" id="A0A3B0CIU5"/>
<keyword evidence="3" id="KW-1185">Reference proteome</keyword>
<evidence type="ECO:0000313" key="2">
    <source>
        <dbReference type="EMBL" id="RKN84920.1"/>
    </source>
</evidence>
<accession>A0A3B0CIU5</accession>
<feature type="transmembrane region" description="Helical" evidence="1">
    <location>
        <begin position="392"/>
        <end position="416"/>
    </location>
</feature>
<comment type="caution">
    <text evidence="2">The sequence shown here is derived from an EMBL/GenBank/DDBJ whole genome shotgun (WGS) entry which is preliminary data.</text>
</comment>
<dbReference type="RefSeq" id="WP_120747126.1">
    <property type="nucleotide sequence ID" value="NZ_RBAH01000006.1"/>
</dbReference>
<sequence>MRELTGGGALIRFILRREKVALPLWILLLVVMVLGTPFNYAHLLSTDEMIRGIAEEIGKNEMLSAFAGRLNEVSLAGLSVWKIGDTCYTLIGLMSILTVTRHTRAEEESGRRELLGACAIGRLASLTASLVVACGASVLAGALAALGWIVYGFEPAGSIAFGIALAVPGCFYAALAALTAQLTISARRANMLALTGLVAGYVLRFAGDASGYLWMKWVSVQGLSHLVAPFGSERWLVPLLPLAAAIVLATVACRLAASRDLGSGLIQPKPGPSAAPRLGKLALAWRMQRGLLAGWTIGFSLTGVLLGGIIGGLSDSGNMRDWGTKLLEQYMGGAGATFEDIFLSVIVQSLSYSAMLYPMFAVLRLRDEEAEGRAEALLAAPFGRLQWAMSHLVFAFAGTAVIMTAAGAAIGLAYGLNAGGLSELLPRLLAASWVELPAIWIMGGIAVLVVGIVPRMAAAVCWAAFLFFNLFGEVLGPIFGLDQSTADKLVPFHHVPKLLTGGAFALSPVLLLAAVCALLVVCGLAGLRRRDIG</sequence>
<feature type="transmembrane region" description="Helical" evidence="1">
    <location>
        <begin position="192"/>
        <end position="215"/>
    </location>
</feature>
<dbReference type="Proteomes" id="UP000282311">
    <property type="component" value="Unassembled WGS sequence"/>
</dbReference>
<feature type="transmembrane region" description="Helical" evidence="1">
    <location>
        <begin position="120"/>
        <end position="153"/>
    </location>
</feature>
<keyword evidence="1" id="KW-0812">Transmembrane</keyword>
<gene>
    <name evidence="2" type="ORF">D7M11_10340</name>
</gene>
<feature type="transmembrane region" description="Helical" evidence="1">
    <location>
        <begin position="20"/>
        <end position="40"/>
    </location>
</feature>
<feature type="transmembrane region" description="Helical" evidence="1">
    <location>
        <begin position="460"/>
        <end position="481"/>
    </location>
</feature>
<feature type="transmembrane region" description="Helical" evidence="1">
    <location>
        <begin position="235"/>
        <end position="257"/>
    </location>
</feature>
<evidence type="ECO:0000313" key="3">
    <source>
        <dbReference type="Proteomes" id="UP000282311"/>
    </source>
</evidence>
<feature type="transmembrane region" description="Helical" evidence="1">
    <location>
        <begin position="80"/>
        <end position="99"/>
    </location>
</feature>
<feature type="transmembrane region" description="Helical" evidence="1">
    <location>
        <begin position="290"/>
        <end position="313"/>
    </location>
</feature>
<dbReference type="EMBL" id="RBAH01000006">
    <property type="protein sequence ID" value="RKN84920.1"/>
    <property type="molecule type" value="Genomic_DNA"/>
</dbReference>
<name>A0A3B0CIU5_9BACL</name>
<feature type="transmembrane region" description="Helical" evidence="1">
    <location>
        <begin position="501"/>
        <end position="527"/>
    </location>
</feature>
<feature type="transmembrane region" description="Helical" evidence="1">
    <location>
        <begin position="436"/>
        <end position="453"/>
    </location>
</feature>
<protein>
    <submittedName>
        <fullName evidence="2">ABC transporter permease</fullName>
    </submittedName>
</protein>
<keyword evidence="1" id="KW-0472">Membrane</keyword>
<feature type="transmembrane region" description="Helical" evidence="1">
    <location>
        <begin position="159"/>
        <end position="180"/>
    </location>
</feature>